<protein>
    <recommendedName>
        <fullName evidence="4">Transmembrane protein</fullName>
    </recommendedName>
</protein>
<keyword evidence="3" id="KW-1185">Reference proteome</keyword>
<evidence type="ECO:0000313" key="3">
    <source>
        <dbReference type="Proteomes" id="UP000008130"/>
    </source>
</evidence>
<keyword evidence="1" id="KW-0472">Membrane</keyword>
<dbReference type="eggNOG" id="ENOG50333R3">
    <property type="taxonomic scope" value="Bacteria"/>
</dbReference>
<sequence length="107" mass="11424">MVSLLKLLVRFVGFLLLAVALVAAVVDGSKSIAASTPVFTPVVQVWLELSPATLDAARAAVEHHAGPFLWDPVLKTVLAWPVWAVAAGLAFVLMLAGDRRRRRAAVL</sequence>
<keyword evidence="1" id="KW-0812">Transmembrane</keyword>
<feature type="transmembrane region" description="Helical" evidence="1">
    <location>
        <begin position="77"/>
        <end position="97"/>
    </location>
</feature>
<dbReference type="EMBL" id="CP002568">
    <property type="protein sequence ID" value="ADZ72167.1"/>
    <property type="molecule type" value="Genomic_DNA"/>
</dbReference>
<keyword evidence="1" id="KW-1133">Transmembrane helix</keyword>
<reference evidence="2 3" key="1">
    <citation type="journal article" date="2011" name="J. Bacteriol.">
        <title>Complete genome sequence of Polymorphum gilvum SL003B-26A1T, a crude oil-degrading bacterium from oil-polluted saline soil.</title>
        <authorList>
            <person name="Li S.G."/>
            <person name="Tang Y.Q."/>
            <person name="Nie Y."/>
            <person name="Cai M."/>
            <person name="Wu X.L."/>
        </authorList>
    </citation>
    <scope>NUCLEOTIDE SEQUENCE [LARGE SCALE GENOMIC DNA]</scope>
    <source>
        <strain evidence="3">LMG 25793 / CGMCC 1.9160 / SL003B-26A1</strain>
    </source>
</reference>
<dbReference type="OrthoDB" id="7679120at2"/>
<evidence type="ECO:0000256" key="1">
    <source>
        <dbReference type="SAM" id="Phobius"/>
    </source>
</evidence>
<dbReference type="HOGENOM" id="CLU_168239_1_1_5"/>
<evidence type="ECO:0008006" key="4">
    <source>
        <dbReference type="Google" id="ProtNLM"/>
    </source>
</evidence>
<dbReference type="Proteomes" id="UP000008130">
    <property type="component" value="Chromosome"/>
</dbReference>
<name>F2J3N1_POLGS</name>
<dbReference type="AlphaFoldDB" id="F2J3N1"/>
<organism evidence="2 3">
    <name type="scientific">Polymorphum gilvum (strain LMG 25793 / CGMCC 1.9160 / SL003B-26A1)</name>
    <dbReference type="NCBI Taxonomy" id="991905"/>
    <lineage>
        <taxon>Bacteria</taxon>
        <taxon>Pseudomonadati</taxon>
        <taxon>Pseudomonadota</taxon>
        <taxon>Alphaproteobacteria</taxon>
        <taxon>Rhodobacterales</taxon>
        <taxon>Paracoccaceae</taxon>
        <taxon>Polymorphum</taxon>
    </lineage>
</organism>
<evidence type="ECO:0000313" key="2">
    <source>
        <dbReference type="EMBL" id="ADZ72167.1"/>
    </source>
</evidence>
<dbReference type="STRING" id="991905.SL003B_3746"/>
<proteinExistence type="predicted"/>
<dbReference type="RefSeq" id="WP_013654476.1">
    <property type="nucleotide sequence ID" value="NC_015259.1"/>
</dbReference>
<accession>F2J3N1</accession>
<gene>
    <name evidence="2" type="ordered locus">SL003B_3746</name>
</gene>
<dbReference type="KEGG" id="pgv:SL003B_3746"/>